<evidence type="ECO:0000313" key="2">
    <source>
        <dbReference type="EMBL" id="OGY19049.1"/>
    </source>
</evidence>
<organism evidence="2 3">
    <name type="scientific">Candidatus Chisholmbacteria bacterium RIFCSPHIGHO2_01_FULL_52_32</name>
    <dbReference type="NCBI Taxonomy" id="1797591"/>
    <lineage>
        <taxon>Bacteria</taxon>
        <taxon>Candidatus Chisholmiibacteriota</taxon>
    </lineage>
</organism>
<keyword evidence="1" id="KW-1133">Transmembrane helix</keyword>
<sequence>MISKAFAATFEPITGTGIFQTGGSTPGVTLERFFSTVLGFLTVIGGIAFLIYFVLGAFTWLTSSGDKQKVEKAQSYLTNAAIGIIIIVLAWAITGIVGTLVGVDILKLNALINRIRP</sequence>
<dbReference type="AlphaFoldDB" id="A0A1G1VUI1"/>
<comment type="caution">
    <text evidence="2">The sequence shown here is derived from an EMBL/GenBank/DDBJ whole genome shotgun (WGS) entry which is preliminary data.</text>
</comment>
<evidence type="ECO:0000313" key="3">
    <source>
        <dbReference type="Proteomes" id="UP000179233"/>
    </source>
</evidence>
<keyword evidence="1" id="KW-0472">Membrane</keyword>
<accession>A0A1G1VUI1</accession>
<feature type="transmembrane region" description="Helical" evidence="1">
    <location>
        <begin position="37"/>
        <end position="61"/>
    </location>
</feature>
<gene>
    <name evidence="2" type="ORF">A2786_05945</name>
</gene>
<reference evidence="2 3" key="1">
    <citation type="journal article" date="2016" name="Nat. Commun.">
        <title>Thousands of microbial genomes shed light on interconnected biogeochemical processes in an aquifer system.</title>
        <authorList>
            <person name="Anantharaman K."/>
            <person name="Brown C.T."/>
            <person name="Hug L.A."/>
            <person name="Sharon I."/>
            <person name="Castelle C.J."/>
            <person name="Probst A.J."/>
            <person name="Thomas B.C."/>
            <person name="Singh A."/>
            <person name="Wilkins M.J."/>
            <person name="Karaoz U."/>
            <person name="Brodie E.L."/>
            <person name="Williams K.H."/>
            <person name="Hubbard S.S."/>
            <person name="Banfield J.F."/>
        </authorList>
    </citation>
    <scope>NUCLEOTIDE SEQUENCE [LARGE SCALE GENOMIC DNA]</scope>
</reference>
<proteinExistence type="predicted"/>
<dbReference type="EMBL" id="MHCJ01000001">
    <property type="protein sequence ID" value="OGY19049.1"/>
    <property type="molecule type" value="Genomic_DNA"/>
</dbReference>
<protein>
    <submittedName>
        <fullName evidence="2">Uncharacterized protein</fullName>
    </submittedName>
</protein>
<name>A0A1G1VUI1_9BACT</name>
<feature type="transmembrane region" description="Helical" evidence="1">
    <location>
        <begin position="81"/>
        <end position="106"/>
    </location>
</feature>
<keyword evidence="1" id="KW-0812">Transmembrane</keyword>
<dbReference type="InterPro" id="IPR043993">
    <property type="entry name" value="T4SS_pilin"/>
</dbReference>
<dbReference type="Proteomes" id="UP000179233">
    <property type="component" value="Unassembled WGS sequence"/>
</dbReference>
<dbReference type="Pfam" id="PF18895">
    <property type="entry name" value="T4SS_pilin"/>
    <property type="match status" value="1"/>
</dbReference>
<evidence type="ECO:0000256" key="1">
    <source>
        <dbReference type="SAM" id="Phobius"/>
    </source>
</evidence>